<feature type="compositionally biased region" description="Acidic residues" evidence="17">
    <location>
        <begin position="508"/>
        <end position="540"/>
    </location>
</feature>
<evidence type="ECO:0000256" key="8">
    <source>
        <dbReference type="ARBA" id="ARBA00022839"/>
    </source>
</evidence>
<evidence type="ECO:0000256" key="15">
    <source>
        <dbReference type="PIRNR" id="PIRNR037239"/>
    </source>
</evidence>
<comment type="function">
    <text evidence="13">Possesses 5'-&gt;3' exoribonuclease activity. Required for the processing of nuclear mRNA and rRNA precursors. May promote the termination of transcription by RNA polymerase II. Essential for vegetative cell growth and chromosome segregation.</text>
</comment>
<keyword evidence="16" id="KW-0479">Metal-binding</keyword>
<evidence type="ECO:0000256" key="14">
    <source>
        <dbReference type="ARBA" id="ARBA00046943"/>
    </source>
</evidence>
<dbReference type="GO" id="GO:0005634">
    <property type="term" value="C:nucleus"/>
    <property type="evidence" value="ECO:0007669"/>
    <property type="project" value="UniProtKB-SubCell"/>
</dbReference>
<evidence type="ECO:0000256" key="3">
    <source>
        <dbReference type="ARBA" id="ARBA00022472"/>
    </source>
</evidence>
<dbReference type="CDD" id="cd18673">
    <property type="entry name" value="PIN_XRN1-2-like"/>
    <property type="match status" value="1"/>
</dbReference>
<evidence type="ECO:0000313" key="19">
    <source>
        <dbReference type="EMBL" id="KAG2215218.1"/>
    </source>
</evidence>
<dbReference type="Proteomes" id="UP000650833">
    <property type="component" value="Unassembled WGS sequence"/>
</dbReference>
<dbReference type="Gene3D" id="3.40.50.12390">
    <property type="match status" value="2"/>
</dbReference>
<evidence type="ECO:0000256" key="9">
    <source>
        <dbReference type="ARBA" id="ARBA00023015"/>
    </source>
</evidence>
<dbReference type="EC" id="3.1.13.-" evidence="15"/>
<dbReference type="InterPro" id="IPR036875">
    <property type="entry name" value="Znf_CCHC_sf"/>
</dbReference>
<dbReference type="InterPro" id="IPR041412">
    <property type="entry name" value="Xrn1_helical"/>
</dbReference>
<evidence type="ECO:0000256" key="17">
    <source>
        <dbReference type="SAM" id="MobiDB-lite"/>
    </source>
</evidence>
<sequence>MGVPAFFRWLSDKFPKVISTVIEEHPKIVNGVVLPVDTTKPNPNGEEYDNLYLDMNGIIHPCCHPENKPAPATEDDMMIAIFEYMDRIVDMVRPRKLLYMAIDGVAPRAKMNQQRSRRFRASQLAQIEHEAADRVAKELQAIGQQHQLPEKKEHFDSNCITPGTPFMAHLATCLRYHIAAKQNSDPLWKNLKVILSDATVPGEGEHKVMEFIRVERSRPEHNPNTKHVMYGLDADLIMLALGTHEPHFKVLREDVFEDKKTKGACFKCKQQGHAAHQCPVSPEALEEMKKEEAKNAPPKPYVLLHVNVLREYIEHALKFNIPGITWDLERAIDDWVFMCFFVGNDFLPHLPSLEIREGAISTLSLLWKSTMPMMGGFMTHNGDVDLKRVQVLVTELGKMEDTIFSERKQTEERRSRGAKRRRLENDRRARETKMFDPNGPNFGDMTAAPVYNPNAAMSNVDIVANRAEIRIANINAAAALKAELSGNPIPEPASEEMQGKGIKRKLEDEDEEEEEEEEEEEKEDEDNEGENNTEADESMETDTSLSEVDYAEKGKAILKRVQDEKKEKEEAARQREPEDEVRLWEAGWKERYYKTKFNLSLMDRDEIRQIVKSYCEGLIWVFKYYYIGCVSWSWYYPYHYAPMASDFTNIDEFDIQFEKSAPLRPFEQLMGVLPAASKSHIPKPFHNLMTEGDSPIIDFYPTQFEVDMDGKKWEWQGVVKLPFIDTGRLLEAMSTVYDQLNEEEVMRNSEGPSVLYVSENHKAYNSISTVYTKRSTNEKMILDARLTDGLTGEIDKDSECIPRSTFRTPLPDFDLPDIANDKSISVTYSLPQFPEGFTFSTQLLKGLKLDNTLGYEDLQMATFEKIDTRQRYQSNRGWTAQVNHMEDYREYNNQRGGRGRGGGRGGYQQQGYGGGYNHGYDDGSRFPGTQSYGGNGGYQQPQRGYNSNNSGYQQQNYGNNNGYHGSQQQGRYGQQQQYYQNNNQGGGYGQQQQGYGGGGYHRGNNNQYGGNRGRGGYQQQGYGGNRGGGYGNNRGRGGGGGYY</sequence>
<feature type="region of interest" description="Disordered" evidence="17">
    <location>
        <begin position="891"/>
        <end position="1043"/>
    </location>
</feature>
<dbReference type="InterPro" id="IPR001878">
    <property type="entry name" value="Znf_CCHC"/>
</dbReference>
<comment type="similarity">
    <text evidence="2 15">Belongs to the 5'-3' exonuclease family. XRN2/RAT1 subfamily.</text>
</comment>
<dbReference type="FunFam" id="1.25.40.1050:FF:000002">
    <property type="entry name" value="5'-3' exoribonuclease"/>
    <property type="match status" value="1"/>
</dbReference>
<dbReference type="PANTHER" id="PTHR12341">
    <property type="entry name" value="5'-&gt;3' EXORIBONUCLEASE"/>
    <property type="match status" value="1"/>
</dbReference>
<feature type="domain" description="CCHC-type" evidence="18">
    <location>
        <begin position="265"/>
        <end position="279"/>
    </location>
</feature>
<keyword evidence="3" id="KW-0806">Transcription termination</keyword>
<dbReference type="GO" id="GO:0003723">
    <property type="term" value="F:RNA binding"/>
    <property type="evidence" value="ECO:0007669"/>
    <property type="project" value="TreeGrafter"/>
</dbReference>
<comment type="caution">
    <text evidence="19">The sequence shown here is derived from an EMBL/GenBank/DDBJ whole genome shotgun (WGS) entry which is preliminary data.</text>
</comment>
<dbReference type="GO" id="GO:0006397">
    <property type="term" value="P:mRNA processing"/>
    <property type="evidence" value="ECO:0007669"/>
    <property type="project" value="UniProtKB-UniRule"/>
</dbReference>
<evidence type="ECO:0000256" key="7">
    <source>
        <dbReference type="ARBA" id="ARBA00022801"/>
    </source>
</evidence>
<dbReference type="EMBL" id="JAEPRC010000011">
    <property type="protein sequence ID" value="KAG2215218.1"/>
    <property type="molecule type" value="Genomic_DNA"/>
</dbReference>
<evidence type="ECO:0000259" key="18">
    <source>
        <dbReference type="PROSITE" id="PS50158"/>
    </source>
</evidence>
<feature type="compositionally biased region" description="Gly residues" evidence="17">
    <location>
        <begin position="1010"/>
        <end position="1043"/>
    </location>
</feature>
<dbReference type="FunFam" id="3.40.50.12390:FF:000003">
    <property type="entry name" value="5'-3' exoribonuclease"/>
    <property type="match status" value="1"/>
</dbReference>
<feature type="compositionally biased region" description="Basic and acidic residues" evidence="17">
    <location>
        <begin position="406"/>
        <end position="415"/>
    </location>
</feature>
<dbReference type="InterPro" id="IPR017151">
    <property type="entry name" value="Xrn2/3/4"/>
</dbReference>
<keyword evidence="4" id="KW-0698">rRNA processing</keyword>
<dbReference type="Gene3D" id="1.25.40.1050">
    <property type="match status" value="1"/>
</dbReference>
<evidence type="ECO:0000256" key="10">
    <source>
        <dbReference type="ARBA" id="ARBA00023054"/>
    </source>
</evidence>
<comment type="subcellular location">
    <subcellularLocation>
        <location evidence="1">Nucleus</location>
    </subcellularLocation>
</comment>
<reference evidence="19" key="1">
    <citation type="submission" date="2020-12" db="EMBL/GenBank/DDBJ databases">
        <title>Metabolic potential, ecology and presence of endohyphal bacteria is reflected in genomic diversity of Mucoromycotina.</title>
        <authorList>
            <person name="Muszewska A."/>
            <person name="Okrasinska A."/>
            <person name="Steczkiewicz K."/>
            <person name="Drgas O."/>
            <person name="Orlowska M."/>
            <person name="Perlinska-Lenart U."/>
            <person name="Aleksandrzak-Piekarczyk T."/>
            <person name="Szatraj K."/>
            <person name="Zielenkiewicz U."/>
            <person name="Pilsyk S."/>
            <person name="Malc E."/>
            <person name="Mieczkowski P."/>
            <person name="Kruszewska J.S."/>
            <person name="Biernat P."/>
            <person name="Pawlowska J."/>
        </authorList>
    </citation>
    <scope>NUCLEOTIDE SEQUENCE</scope>
    <source>
        <strain evidence="19">CBS 226.32</strain>
    </source>
</reference>
<dbReference type="GO" id="GO:0006353">
    <property type="term" value="P:DNA-templated transcription termination"/>
    <property type="evidence" value="ECO:0007669"/>
    <property type="project" value="UniProtKB-KW"/>
</dbReference>
<evidence type="ECO:0000256" key="12">
    <source>
        <dbReference type="ARBA" id="ARBA00023242"/>
    </source>
</evidence>
<keyword evidence="12" id="KW-0539">Nucleus</keyword>
<keyword evidence="16" id="KW-0862">Zinc</keyword>
<dbReference type="InterPro" id="IPR004859">
    <property type="entry name" value="Xrn1_N"/>
</dbReference>
<comment type="subunit">
    <text evidence="14">Interacts with RAI1; the interaction is direct, stabilizes RAT1 protein structure and may stimulate its exoribonuclease activity. The interaction also stimulates RAI1 pyrophosphohydrolase activity, probably by recruiting it to mRNA substrates.</text>
</comment>
<feature type="compositionally biased region" description="Gly residues" evidence="17">
    <location>
        <begin position="899"/>
        <end position="917"/>
    </location>
</feature>
<dbReference type="InterPro" id="IPR027073">
    <property type="entry name" value="5_3_exoribonuclease"/>
</dbReference>
<dbReference type="SUPFAM" id="SSF57756">
    <property type="entry name" value="Retrovirus zinc finger-like domains"/>
    <property type="match status" value="1"/>
</dbReference>
<dbReference type="GO" id="GO:0004534">
    <property type="term" value="F:5'-3' RNA exonuclease activity"/>
    <property type="evidence" value="ECO:0007669"/>
    <property type="project" value="UniProtKB-UniRule"/>
</dbReference>
<dbReference type="PIRSF" id="PIRSF037239">
    <property type="entry name" value="Exonuclease_Xrn2"/>
    <property type="match status" value="1"/>
</dbReference>
<feature type="compositionally biased region" description="Gly residues" evidence="17">
    <location>
        <begin position="984"/>
        <end position="1001"/>
    </location>
</feature>
<dbReference type="GO" id="GO:0008270">
    <property type="term" value="F:zinc ion binding"/>
    <property type="evidence" value="ECO:0007669"/>
    <property type="project" value="UniProtKB-KW"/>
</dbReference>
<organism evidence="19 20">
    <name type="scientific">Mucor plumbeus</name>
    <dbReference type="NCBI Taxonomy" id="97098"/>
    <lineage>
        <taxon>Eukaryota</taxon>
        <taxon>Fungi</taxon>
        <taxon>Fungi incertae sedis</taxon>
        <taxon>Mucoromycota</taxon>
        <taxon>Mucoromycotina</taxon>
        <taxon>Mucoromycetes</taxon>
        <taxon>Mucorales</taxon>
        <taxon>Mucorineae</taxon>
        <taxon>Mucoraceae</taxon>
        <taxon>Mucor</taxon>
    </lineage>
</organism>
<name>A0A8H7RSX7_9FUNG</name>
<dbReference type="AlphaFoldDB" id="A0A8H7RSX7"/>
<keyword evidence="11" id="KW-0804">Transcription</keyword>
<keyword evidence="6 15" id="KW-0540">Nuclease</keyword>
<evidence type="ECO:0000313" key="20">
    <source>
        <dbReference type="Proteomes" id="UP000650833"/>
    </source>
</evidence>
<evidence type="ECO:0000256" key="5">
    <source>
        <dbReference type="ARBA" id="ARBA00022664"/>
    </source>
</evidence>
<comment type="function">
    <text evidence="15">Possesses 5'-&gt;3' exoribonuclease activity. May promote termination of transcription by RNA polymerase II.</text>
</comment>
<accession>A0A8H7RSX7</accession>
<keyword evidence="16" id="KW-0863">Zinc-finger</keyword>
<dbReference type="FunFam" id="3.40.50.12390:FF:000005">
    <property type="entry name" value="5'-3' exoribonuclease 2"/>
    <property type="match status" value="1"/>
</dbReference>
<keyword evidence="9" id="KW-0805">Transcription regulation</keyword>
<dbReference type="PROSITE" id="PS50158">
    <property type="entry name" value="ZF_CCHC"/>
    <property type="match status" value="1"/>
</dbReference>
<dbReference type="OrthoDB" id="372487at2759"/>
<keyword evidence="7 15" id="KW-0378">Hydrolase</keyword>
<evidence type="ECO:0000256" key="4">
    <source>
        <dbReference type="ARBA" id="ARBA00022552"/>
    </source>
</evidence>
<dbReference type="Pfam" id="PF17846">
    <property type="entry name" value="XRN_M"/>
    <property type="match status" value="2"/>
</dbReference>
<keyword evidence="8 15" id="KW-0269">Exonuclease</keyword>
<dbReference type="GO" id="GO:0006364">
    <property type="term" value="P:rRNA processing"/>
    <property type="evidence" value="ECO:0007669"/>
    <property type="project" value="UniProtKB-KW"/>
</dbReference>
<dbReference type="PANTHER" id="PTHR12341:SF41">
    <property type="entry name" value="5'-3' EXORIBONUCLEASE 2"/>
    <property type="match status" value="1"/>
</dbReference>
<feature type="compositionally biased region" description="Basic and acidic residues" evidence="17">
    <location>
        <begin position="423"/>
        <end position="434"/>
    </location>
</feature>
<evidence type="ECO:0000256" key="6">
    <source>
        <dbReference type="ARBA" id="ARBA00022722"/>
    </source>
</evidence>
<feature type="compositionally biased region" description="Low complexity" evidence="17">
    <location>
        <begin position="944"/>
        <end position="983"/>
    </location>
</feature>
<dbReference type="Pfam" id="PF03159">
    <property type="entry name" value="XRN_N"/>
    <property type="match status" value="1"/>
</dbReference>
<gene>
    <name evidence="19" type="ORF">INT46_006621</name>
</gene>
<dbReference type="GO" id="GO:0000956">
    <property type="term" value="P:nuclear-transcribed mRNA catabolic process"/>
    <property type="evidence" value="ECO:0007669"/>
    <property type="project" value="TreeGrafter"/>
</dbReference>
<evidence type="ECO:0000256" key="2">
    <source>
        <dbReference type="ARBA" id="ARBA00006994"/>
    </source>
</evidence>
<keyword evidence="20" id="KW-1185">Reference proteome</keyword>
<feature type="region of interest" description="Disordered" evidence="17">
    <location>
        <begin position="406"/>
        <end position="441"/>
    </location>
</feature>
<evidence type="ECO:0000256" key="11">
    <source>
        <dbReference type="ARBA" id="ARBA00023163"/>
    </source>
</evidence>
<feature type="region of interest" description="Disordered" evidence="17">
    <location>
        <begin position="487"/>
        <end position="546"/>
    </location>
</feature>
<protein>
    <recommendedName>
        <fullName evidence="15">5'-3' exoribonuclease</fullName>
        <ecNumber evidence="15">3.1.13.-</ecNumber>
    </recommendedName>
</protein>
<proteinExistence type="inferred from homology"/>
<evidence type="ECO:0000256" key="16">
    <source>
        <dbReference type="PROSITE-ProRule" id="PRU00047"/>
    </source>
</evidence>
<keyword evidence="10" id="KW-0175">Coiled coil</keyword>
<evidence type="ECO:0000256" key="1">
    <source>
        <dbReference type="ARBA" id="ARBA00004123"/>
    </source>
</evidence>
<evidence type="ECO:0000256" key="13">
    <source>
        <dbReference type="ARBA" id="ARBA00046137"/>
    </source>
</evidence>
<keyword evidence="5 15" id="KW-0507">mRNA processing</keyword>